<dbReference type="CDD" id="cd10747">
    <property type="entry name" value="DnaJ_C"/>
    <property type="match status" value="1"/>
</dbReference>
<organism evidence="4 5">
    <name type="scientific">Streptomyces mexicanus</name>
    <dbReference type="NCBI Taxonomy" id="178566"/>
    <lineage>
        <taxon>Bacteria</taxon>
        <taxon>Bacillati</taxon>
        <taxon>Actinomycetota</taxon>
        <taxon>Actinomycetes</taxon>
        <taxon>Kitasatosporales</taxon>
        <taxon>Streptomycetaceae</taxon>
        <taxon>Streptomyces</taxon>
    </lineage>
</organism>
<dbReference type="InterPro" id="IPR036869">
    <property type="entry name" value="J_dom_sf"/>
</dbReference>
<comment type="caution">
    <text evidence="4">The sequence shown here is derived from an EMBL/GenBank/DDBJ whole genome shotgun (WGS) entry which is preliminary data.</text>
</comment>
<dbReference type="AlphaFoldDB" id="A0A7X1LTB9"/>
<dbReference type="OrthoDB" id="9779889at2"/>
<gene>
    <name evidence="4" type="ORF">H1R13_27540</name>
</gene>
<dbReference type="CDD" id="cd06257">
    <property type="entry name" value="DnaJ"/>
    <property type="match status" value="1"/>
</dbReference>
<sequence length="345" mass="36448">MANETPDYYQVLGVKRDASSEEIQRAYRTLARRFHPDINKDPGAEERFKQVNEAYAVLSDPKSRARYDRFGADWRQVPEDYDERVGAPFGTGAGAGGRRVRVDFGAGDVGGFPGGGLGGDFGGGIGGVDLDDLLGGFFGGGGGGGFGRVRTPGADSEAEITLSVEDAYAGGQRRISLDTASGKRKYEVNIPPGVTEGQRIRLAGQGGTGSGGGPPGDLYLRLRLAPHPRYRVHGRDITVDLPVAPWEAALGATVTVDTPGGPARLELPPGSSSGRRLRLRGRGMPNPRGTPGDLYAEVKVMVPPRTPSPGERELWEQLARESGFNPRTSTGPTDSTSSRSGGSRS</sequence>
<dbReference type="SMART" id="SM00271">
    <property type="entry name" value="DnaJ"/>
    <property type="match status" value="1"/>
</dbReference>
<accession>A0A7X1LTB9</accession>
<protein>
    <submittedName>
        <fullName evidence="4">J domain-containing protein</fullName>
    </submittedName>
</protein>
<dbReference type="InterPro" id="IPR001623">
    <property type="entry name" value="DnaJ_domain"/>
</dbReference>
<dbReference type="EMBL" id="JACMHY010000013">
    <property type="protein sequence ID" value="MBC2868582.1"/>
    <property type="molecule type" value="Genomic_DNA"/>
</dbReference>
<dbReference type="PANTHER" id="PTHR43096:SF48">
    <property type="entry name" value="CHAPERONE PROTEIN DNAJ"/>
    <property type="match status" value="1"/>
</dbReference>
<dbReference type="SUPFAM" id="SSF49493">
    <property type="entry name" value="HSP40/DnaJ peptide-binding domain"/>
    <property type="match status" value="2"/>
</dbReference>
<dbReference type="PRINTS" id="PR00625">
    <property type="entry name" value="JDOMAIN"/>
</dbReference>
<dbReference type="Pfam" id="PF01556">
    <property type="entry name" value="DnaJ_C"/>
    <property type="match status" value="1"/>
</dbReference>
<proteinExistence type="predicted"/>
<feature type="compositionally biased region" description="Low complexity" evidence="2">
    <location>
        <begin position="326"/>
        <end position="345"/>
    </location>
</feature>
<feature type="region of interest" description="Disordered" evidence="2">
    <location>
        <begin position="259"/>
        <end position="345"/>
    </location>
</feature>
<dbReference type="PROSITE" id="PS50076">
    <property type="entry name" value="DNAJ_2"/>
    <property type="match status" value="1"/>
</dbReference>
<dbReference type="InterPro" id="IPR018253">
    <property type="entry name" value="DnaJ_domain_CS"/>
</dbReference>
<dbReference type="FunFam" id="2.60.260.20:FF:000013">
    <property type="entry name" value="DnaJ subfamily B member 11"/>
    <property type="match status" value="1"/>
</dbReference>
<dbReference type="PROSITE" id="PS00636">
    <property type="entry name" value="DNAJ_1"/>
    <property type="match status" value="1"/>
</dbReference>
<dbReference type="InterPro" id="IPR008971">
    <property type="entry name" value="HSP40/DnaJ_pept-bd"/>
</dbReference>
<keyword evidence="5" id="KW-1185">Reference proteome</keyword>
<evidence type="ECO:0000256" key="1">
    <source>
        <dbReference type="ARBA" id="ARBA00023186"/>
    </source>
</evidence>
<dbReference type="Proteomes" id="UP000517694">
    <property type="component" value="Unassembled WGS sequence"/>
</dbReference>
<dbReference type="Gene3D" id="1.10.287.110">
    <property type="entry name" value="DnaJ domain"/>
    <property type="match status" value="1"/>
</dbReference>
<dbReference type="GO" id="GO:0051082">
    <property type="term" value="F:unfolded protein binding"/>
    <property type="evidence" value="ECO:0007669"/>
    <property type="project" value="InterPro"/>
</dbReference>
<dbReference type="Pfam" id="PF00226">
    <property type="entry name" value="DnaJ"/>
    <property type="match status" value="1"/>
</dbReference>
<dbReference type="RefSeq" id="WP_159662506.1">
    <property type="nucleotide sequence ID" value="NZ_JACMHY010000013.1"/>
</dbReference>
<name>A0A7X1LTB9_9ACTN</name>
<dbReference type="SUPFAM" id="SSF46565">
    <property type="entry name" value="Chaperone J-domain"/>
    <property type="match status" value="1"/>
</dbReference>
<feature type="domain" description="J" evidence="3">
    <location>
        <begin position="7"/>
        <end position="71"/>
    </location>
</feature>
<dbReference type="Gene3D" id="2.60.260.20">
    <property type="entry name" value="Urease metallochaperone UreE, N-terminal domain"/>
    <property type="match status" value="2"/>
</dbReference>
<feature type="compositionally biased region" description="Basic and acidic residues" evidence="2">
    <location>
        <begin position="310"/>
        <end position="319"/>
    </location>
</feature>
<evidence type="ECO:0000256" key="2">
    <source>
        <dbReference type="SAM" id="MobiDB-lite"/>
    </source>
</evidence>
<reference evidence="4 5" key="1">
    <citation type="submission" date="2020-08" db="EMBL/GenBank/DDBJ databases">
        <title>Whole-Genome Sequence of French Clinical Streptomyces mexicanus Strain Q0842.</title>
        <authorList>
            <person name="Boxberger M."/>
            <person name="La Scola B."/>
        </authorList>
    </citation>
    <scope>NUCLEOTIDE SEQUENCE [LARGE SCALE GENOMIC DNA]</scope>
    <source>
        <strain evidence="4 5">Marseille-Q0842</strain>
    </source>
</reference>
<evidence type="ECO:0000259" key="3">
    <source>
        <dbReference type="PROSITE" id="PS50076"/>
    </source>
</evidence>
<dbReference type="GO" id="GO:0005737">
    <property type="term" value="C:cytoplasm"/>
    <property type="evidence" value="ECO:0007669"/>
    <property type="project" value="TreeGrafter"/>
</dbReference>
<dbReference type="GO" id="GO:0042026">
    <property type="term" value="P:protein refolding"/>
    <property type="evidence" value="ECO:0007669"/>
    <property type="project" value="TreeGrafter"/>
</dbReference>
<evidence type="ECO:0000313" key="5">
    <source>
        <dbReference type="Proteomes" id="UP000517694"/>
    </source>
</evidence>
<dbReference type="PANTHER" id="PTHR43096">
    <property type="entry name" value="DNAJ HOMOLOG 1, MITOCHONDRIAL-RELATED"/>
    <property type="match status" value="1"/>
</dbReference>
<dbReference type="InterPro" id="IPR002939">
    <property type="entry name" value="DnaJ_C"/>
</dbReference>
<evidence type="ECO:0000313" key="4">
    <source>
        <dbReference type="EMBL" id="MBC2868582.1"/>
    </source>
</evidence>
<keyword evidence="1" id="KW-0143">Chaperone</keyword>